<accession>A0ABW5RNA7</accession>
<dbReference type="InterPro" id="IPR006140">
    <property type="entry name" value="D-isomer_DH_NAD-bd"/>
</dbReference>
<dbReference type="SUPFAM" id="SSF52283">
    <property type="entry name" value="Formate/glycerate dehydrogenase catalytic domain-like"/>
    <property type="match status" value="1"/>
</dbReference>
<dbReference type="CDD" id="cd05301">
    <property type="entry name" value="GDH"/>
    <property type="match status" value="1"/>
</dbReference>
<dbReference type="Proteomes" id="UP001597506">
    <property type="component" value="Unassembled WGS sequence"/>
</dbReference>
<evidence type="ECO:0000313" key="6">
    <source>
        <dbReference type="EMBL" id="MFD2680187.1"/>
    </source>
</evidence>
<keyword evidence="7" id="KW-1185">Reference proteome</keyword>
<evidence type="ECO:0000256" key="3">
    <source>
        <dbReference type="RuleBase" id="RU003719"/>
    </source>
</evidence>
<dbReference type="InterPro" id="IPR029752">
    <property type="entry name" value="D-isomer_DH_CS1"/>
</dbReference>
<dbReference type="EC" id="1.1.1.-" evidence="6"/>
<sequence>MKPFVYITRKIPSEIVENLQSNFEVEMWEREDSPVPRTILLEKSKKASALFTVLSDNVDQELFEVSSELKVVANMAVGFDNIDLNAANEKGIAICNTPDVLTETTADLTFALLMATARRVVEAAQFVREGEWKSWSPLLLAGTDIHHKTIGIVGMGSIGEAVAKRAKGFDMEILYHNRSRKQKAEEELGAVYTELDELLKRADFVVCLAPLTAETKGLFQKEQFRMMKKSAIFINAARGPIVNEENLYEALQNKEIAGAGLDVFDKEPISADHPLLTLKNVVALPHIGSSSRETRYNMMMLCVENINLILNGDKPKTLVNKEWLGKEK</sequence>
<feature type="domain" description="D-isomer specific 2-hydroxyacid dehydrogenase catalytic" evidence="4">
    <location>
        <begin position="5"/>
        <end position="320"/>
    </location>
</feature>
<evidence type="ECO:0000256" key="2">
    <source>
        <dbReference type="ARBA" id="ARBA00023002"/>
    </source>
</evidence>
<evidence type="ECO:0000259" key="4">
    <source>
        <dbReference type="Pfam" id="PF00389"/>
    </source>
</evidence>
<evidence type="ECO:0000313" key="7">
    <source>
        <dbReference type="Proteomes" id="UP001597506"/>
    </source>
</evidence>
<dbReference type="InterPro" id="IPR036291">
    <property type="entry name" value="NAD(P)-bd_dom_sf"/>
</dbReference>
<dbReference type="PROSITE" id="PS00065">
    <property type="entry name" value="D_2_HYDROXYACID_DH_1"/>
    <property type="match status" value="1"/>
</dbReference>
<gene>
    <name evidence="6" type="ORF">ACFSUL_05410</name>
</gene>
<dbReference type="InterPro" id="IPR050223">
    <property type="entry name" value="D-isomer_2-hydroxyacid_DH"/>
</dbReference>
<organism evidence="6 7">
    <name type="scientific">Bacillus seohaeanensis</name>
    <dbReference type="NCBI Taxonomy" id="284580"/>
    <lineage>
        <taxon>Bacteria</taxon>
        <taxon>Bacillati</taxon>
        <taxon>Bacillota</taxon>
        <taxon>Bacilli</taxon>
        <taxon>Bacillales</taxon>
        <taxon>Bacillaceae</taxon>
        <taxon>Bacillus</taxon>
    </lineage>
</organism>
<protein>
    <submittedName>
        <fullName evidence="6">2-hydroxyacid dehydrogenase</fullName>
        <ecNumber evidence="6">1.1.1.-</ecNumber>
    </submittedName>
</protein>
<dbReference type="RefSeq" id="WP_377933419.1">
    <property type="nucleotide sequence ID" value="NZ_JBHUMF010000013.1"/>
</dbReference>
<keyword evidence="2 3" id="KW-0560">Oxidoreductase</keyword>
<comment type="caution">
    <text evidence="6">The sequence shown here is derived from an EMBL/GenBank/DDBJ whole genome shotgun (WGS) entry which is preliminary data.</text>
</comment>
<dbReference type="PANTHER" id="PTHR10996:SF283">
    <property type="entry name" value="GLYOXYLATE_HYDROXYPYRUVATE REDUCTASE B"/>
    <property type="match status" value="1"/>
</dbReference>
<dbReference type="EMBL" id="JBHUMF010000013">
    <property type="protein sequence ID" value="MFD2680187.1"/>
    <property type="molecule type" value="Genomic_DNA"/>
</dbReference>
<feature type="domain" description="D-isomer specific 2-hydroxyacid dehydrogenase NAD-binding" evidence="5">
    <location>
        <begin position="110"/>
        <end position="288"/>
    </location>
</feature>
<evidence type="ECO:0000256" key="1">
    <source>
        <dbReference type="ARBA" id="ARBA00005854"/>
    </source>
</evidence>
<reference evidence="7" key="1">
    <citation type="journal article" date="2019" name="Int. J. Syst. Evol. Microbiol.">
        <title>The Global Catalogue of Microorganisms (GCM) 10K type strain sequencing project: providing services to taxonomists for standard genome sequencing and annotation.</title>
        <authorList>
            <consortium name="The Broad Institute Genomics Platform"/>
            <consortium name="The Broad Institute Genome Sequencing Center for Infectious Disease"/>
            <person name="Wu L."/>
            <person name="Ma J."/>
        </authorList>
    </citation>
    <scope>NUCLEOTIDE SEQUENCE [LARGE SCALE GENOMIC DNA]</scope>
    <source>
        <strain evidence="7">KCTC 3913</strain>
    </source>
</reference>
<proteinExistence type="inferred from homology"/>
<dbReference type="SUPFAM" id="SSF51735">
    <property type="entry name" value="NAD(P)-binding Rossmann-fold domains"/>
    <property type="match status" value="1"/>
</dbReference>
<comment type="similarity">
    <text evidence="1 3">Belongs to the D-isomer specific 2-hydroxyacid dehydrogenase family.</text>
</comment>
<dbReference type="InterPro" id="IPR029753">
    <property type="entry name" value="D-isomer_DH_CS"/>
</dbReference>
<dbReference type="Gene3D" id="3.40.50.720">
    <property type="entry name" value="NAD(P)-binding Rossmann-like Domain"/>
    <property type="match status" value="2"/>
</dbReference>
<name>A0ABW5RNA7_9BACI</name>
<dbReference type="PANTHER" id="PTHR10996">
    <property type="entry name" value="2-HYDROXYACID DEHYDROGENASE-RELATED"/>
    <property type="match status" value="1"/>
</dbReference>
<dbReference type="InterPro" id="IPR006139">
    <property type="entry name" value="D-isomer_2_OHA_DH_cat_dom"/>
</dbReference>
<dbReference type="Pfam" id="PF02826">
    <property type="entry name" value="2-Hacid_dh_C"/>
    <property type="match status" value="1"/>
</dbReference>
<dbReference type="Pfam" id="PF00389">
    <property type="entry name" value="2-Hacid_dh"/>
    <property type="match status" value="1"/>
</dbReference>
<dbReference type="GO" id="GO:0016491">
    <property type="term" value="F:oxidoreductase activity"/>
    <property type="evidence" value="ECO:0007669"/>
    <property type="project" value="UniProtKB-KW"/>
</dbReference>
<dbReference type="PROSITE" id="PS00671">
    <property type="entry name" value="D_2_HYDROXYACID_DH_3"/>
    <property type="match status" value="1"/>
</dbReference>
<evidence type="ECO:0000259" key="5">
    <source>
        <dbReference type="Pfam" id="PF02826"/>
    </source>
</evidence>